<feature type="region of interest" description="Disordered" evidence="7">
    <location>
        <begin position="1095"/>
        <end position="1142"/>
    </location>
</feature>
<dbReference type="EMBL" id="SBHS01000002">
    <property type="protein sequence ID" value="TWU78123.1"/>
    <property type="molecule type" value="Genomic_DNA"/>
</dbReference>
<feature type="compositionally biased region" description="Basic and acidic residues" evidence="7">
    <location>
        <begin position="837"/>
        <end position="859"/>
    </location>
</feature>
<dbReference type="GO" id="GO:0005815">
    <property type="term" value="C:microtubule organizing center"/>
    <property type="evidence" value="ECO:0007669"/>
    <property type="project" value="UniProtKB-SubCell"/>
</dbReference>
<evidence type="ECO:0000256" key="5">
    <source>
        <dbReference type="ARBA" id="ARBA00023212"/>
    </source>
</evidence>
<dbReference type="Pfam" id="PF07989">
    <property type="entry name" value="Cnn_1N"/>
    <property type="match status" value="1"/>
</dbReference>
<dbReference type="GO" id="GO:0000785">
    <property type="term" value="C:chromatin"/>
    <property type="evidence" value="ECO:0007669"/>
    <property type="project" value="TreeGrafter"/>
</dbReference>
<dbReference type="InterPro" id="IPR019528">
    <property type="entry name" value="PACT_domain"/>
</dbReference>
<feature type="domain" description="Centrosomin N-terminal motif 1" evidence="8">
    <location>
        <begin position="262"/>
        <end position="335"/>
    </location>
</feature>
<dbReference type="GO" id="GO:0000796">
    <property type="term" value="C:condensin complex"/>
    <property type="evidence" value="ECO:0007669"/>
    <property type="project" value="TreeGrafter"/>
</dbReference>
<keyword evidence="5" id="KW-0206">Cytoskeleton</keyword>
<proteinExistence type="predicted"/>
<evidence type="ECO:0000313" key="10">
    <source>
        <dbReference type="EMBL" id="TWU78123.1"/>
    </source>
</evidence>
<feature type="region of interest" description="Disordered" evidence="7">
    <location>
        <begin position="826"/>
        <end position="859"/>
    </location>
</feature>
<feature type="compositionally biased region" description="Basic and acidic residues" evidence="7">
    <location>
        <begin position="1216"/>
        <end position="1227"/>
    </location>
</feature>
<dbReference type="InterPro" id="IPR012943">
    <property type="entry name" value="Cnn_1N"/>
</dbReference>
<evidence type="ECO:0000256" key="4">
    <source>
        <dbReference type="ARBA" id="ARBA00023054"/>
    </source>
</evidence>
<reference evidence="11" key="1">
    <citation type="submission" date="2018-12" db="EMBL/GenBank/DDBJ databases">
        <title>The complete genome of Metarhizium rileyi, a key fungal pathogen of Lepidoptera.</title>
        <authorList>
            <person name="Binneck E."/>
            <person name="Lastra C.C.L."/>
            <person name="Sosa-Gomez D.R."/>
        </authorList>
    </citation>
    <scope>NUCLEOTIDE SEQUENCE [LARGE SCALE GENOMIC DNA]</scope>
    <source>
        <strain evidence="11">Cep018-CH2</strain>
    </source>
</reference>
<keyword evidence="4 6" id="KW-0175">Coiled coil</keyword>
<evidence type="ECO:0000256" key="2">
    <source>
        <dbReference type="ARBA" id="ARBA00022490"/>
    </source>
</evidence>
<dbReference type="Pfam" id="PF10495">
    <property type="entry name" value="PACT_coil_coil"/>
    <property type="match status" value="1"/>
</dbReference>
<gene>
    <name evidence="10" type="ORF">ED733_007323</name>
</gene>
<dbReference type="GO" id="GO:0005737">
    <property type="term" value="C:cytoplasm"/>
    <property type="evidence" value="ECO:0007669"/>
    <property type="project" value="UniProtKB-ARBA"/>
</dbReference>
<evidence type="ECO:0000256" key="6">
    <source>
        <dbReference type="SAM" id="Coils"/>
    </source>
</evidence>
<evidence type="ECO:0000256" key="1">
    <source>
        <dbReference type="ARBA" id="ARBA00004267"/>
    </source>
</evidence>
<dbReference type="PANTHER" id="PTHR43941:SF1">
    <property type="entry name" value="STRUCTURAL MAINTENANCE OF CHROMOSOMES PROTEIN 2"/>
    <property type="match status" value="1"/>
</dbReference>
<feature type="region of interest" description="Disordered" evidence="7">
    <location>
        <begin position="236"/>
        <end position="261"/>
    </location>
</feature>
<evidence type="ECO:0000256" key="7">
    <source>
        <dbReference type="SAM" id="MobiDB-lite"/>
    </source>
</evidence>
<dbReference type="GO" id="GO:0007076">
    <property type="term" value="P:mitotic chromosome condensation"/>
    <property type="evidence" value="ECO:0007669"/>
    <property type="project" value="TreeGrafter"/>
</dbReference>
<keyword evidence="2" id="KW-0963">Cytoplasm</keyword>
<feature type="region of interest" description="Disordered" evidence="7">
    <location>
        <begin position="1018"/>
        <end position="1067"/>
    </location>
</feature>
<name>A0A5C6GNE4_METRR</name>
<evidence type="ECO:0000313" key="11">
    <source>
        <dbReference type="Proteomes" id="UP000317257"/>
    </source>
</evidence>
<feature type="compositionally biased region" description="Polar residues" evidence="7">
    <location>
        <begin position="1019"/>
        <end position="1028"/>
    </location>
</feature>
<dbReference type="GO" id="GO:0003682">
    <property type="term" value="F:chromatin binding"/>
    <property type="evidence" value="ECO:0007669"/>
    <property type="project" value="TreeGrafter"/>
</dbReference>
<dbReference type="Gene3D" id="1.10.287.1490">
    <property type="match status" value="1"/>
</dbReference>
<feature type="compositionally biased region" description="Basic and acidic residues" evidence="7">
    <location>
        <begin position="1043"/>
        <end position="1067"/>
    </location>
</feature>
<feature type="region of interest" description="Disordered" evidence="7">
    <location>
        <begin position="1198"/>
        <end position="1227"/>
    </location>
</feature>
<evidence type="ECO:0000259" key="9">
    <source>
        <dbReference type="Pfam" id="PF10495"/>
    </source>
</evidence>
<dbReference type="GO" id="GO:0000793">
    <property type="term" value="C:condensed chromosome"/>
    <property type="evidence" value="ECO:0007669"/>
    <property type="project" value="TreeGrafter"/>
</dbReference>
<feature type="domain" description="Pericentrin/AKAP-450 centrosomal targeting" evidence="9">
    <location>
        <begin position="1260"/>
        <end position="1349"/>
    </location>
</feature>
<protein>
    <recommendedName>
        <fullName evidence="12">Spindle associated</fullName>
    </recommendedName>
</protein>
<dbReference type="PANTHER" id="PTHR43941">
    <property type="entry name" value="STRUCTURAL MAINTENANCE OF CHROMOSOMES PROTEIN 2"/>
    <property type="match status" value="1"/>
</dbReference>
<evidence type="ECO:0008006" key="12">
    <source>
        <dbReference type="Google" id="ProtNLM"/>
    </source>
</evidence>
<dbReference type="Proteomes" id="UP000317257">
    <property type="component" value="Unassembled WGS sequence"/>
</dbReference>
<evidence type="ECO:0000256" key="3">
    <source>
        <dbReference type="ARBA" id="ARBA00022553"/>
    </source>
</evidence>
<evidence type="ECO:0000259" key="8">
    <source>
        <dbReference type="Pfam" id="PF07989"/>
    </source>
</evidence>
<accession>A0A5C6GNE4</accession>
<feature type="coiled-coil region" evidence="6">
    <location>
        <begin position="320"/>
        <end position="795"/>
    </location>
</feature>
<comment type="caution">
    <text evidence="10">The sequence shown here is derived from an EMBL/GenBank/DDBJ whole genome shotgun (WGS) entry which is preliminary data.</text>
</comment>
<comment type="subcellular location">
    <subcellularLocation>
        <location evidence="1">Cytoplasm</location>
        <location evidence="1">Cytoskeleton</location>
        <location evidence="1">Microtubule organizing center</location>
    </subcellularLocation>
</comment>
<sequence>MADLTGPGLGLDLTVWVMTTAPHILKEAKKERNIIPFAPVLFNPAANAARDSLADEGTLDIKFTVTVTHTSLQTTTNSPPATAMVQPGYGGALDTPRTNLGDATYLSRQPDFADISQEASFHSPGKNGDFLQQLRNGRSNGLSLRTPRQRGPLADRRNVLQNPGGAEFTPMLKTSTRHSARKHGKENGPAVLNTPALDRINEDDMTPIPRMDSSMYLGSRSQSFLDNTLPQIESSSIASTPLAMQPRRGGDKGPLQDGNQLSLREQENVIDKIEKENFGLKLKIHFLEEALRKAGPGFSEVALKENTELKVDKVTMQRELHRYKKHVTAAERDLETYRQQMQELQSKAQRRHSDEGQRQELEQLRKTLEEKESDIERLQQRVDRSHNDEDQLEKLRDSIEDLEADLREKDRLITERDEELDELRDKLDAAEDKRKEAQRQMTELAEAENQNEKLEEARETIQDLELSIRRLEEQVEQFKEAADEAISQKDRAEGDLEELQEEMANKSVMTKGLSRQVEEKISRLQAELDKSGKEYADLEKELTGTNEDNEHLRAELEELRSEQDELKRGEYGQSAKVRELEAELLSVADEKDVLQVRHESLTVKSEALQLDVQRLESEVQELHKTVSDERDYAVELEKDLRMQYQDELERLNEVISELQAEVRERDNLYDNDSEKWENEKQALVSEKQRVEERAAGLERTIDRLREAEGNLSSKESTLQKALESEMERHKSEEAVMARQIDDLQDALETRQALLTNLRNELSVARDELRQTQIDFQGQVNRIATLENEIEVLRSKSHGQLTPGRREAVMRDSQQFRDQIARLTTELSSAQSSLASERTQRDELERRLRQNEAHDNDTLQVDQERLELRAAKMKLDNEVRRLKNENKSLSDERKAAEKATEKEIVKAATQEDRLKQEVQQLQAKMTSSSIPADKQELISAQRRIRELEQRIEHYEDQLLKLQAADDGDDAGNITIMRRDLSISRQKELDLLQKEALHRDTIRGLNVQIAELEGQLHESKVSQMARSSPFSDAKSTHSSATMRQRLAESQRALDELKSQAAESERMASEAIEELRKQMSELEDQKVVLEDVLEEANQEAEEAAAQNDKAMRRMKHKLDKAERERNAAVASQSETNKQGKHLRKSQAEIENLEHDVRQQQELIDGLAATEVSLRRKLERARSERAAFRMSAEKLQRDIQLLQVTNSPRPGQSDGGAISKRHDEAAGSDDHAVETLVRAAEGAEERHRKELKGMVMQMEWMQARWEREASLRSDAAYAKTFVQLQLAVANACNKAQLRELEHIRTNLLHSKKPLALGLTPQGLALDKTKPTSIRPFLTMARFIARVRIASRNWAQQEQVRIKLVAARDDQRRVRRTRRFRVVRMDA</sequence>
<organism evidence="10 11">
    <name type="scientific">Metarhizium rileyi (strain RCEF 4871)</name>
    <name type="common">Nomuraea rileyi</name>
    <dbReference type="NCBI Taxonomy" id="1649241"/>
    <lineage>
        <taxon>Eukaryota</taxon>
        <taxon>Fungi</taxon>
        <taxon>Dikarya</taxon>
        <taxon>Ascomycota</taxon>
        <taxon>Pezizomycotina</taxon>
        <taxon>Sordariomycetes</taxon>
        <taxon>Hypocreomycetidae</taxon>
        <taxon>Hypocreales</taxon>
        <taxon>Clavicipitaceae</taxon>
        <taxon>Metarhizium</taxon>
    </lineage>
</organism>
<keyword evidence="3" id="KW-0597">Phosphoprotein</keyword>
<feature type="compositionally biased region" description="Low complexity" evidence="7">
    <location>
        <begin position="826"/>
        <end position="836"/>
    </location>
</feature>